<dbReference type="PROSITE" id="PS50805">
    <property type="entry name" value="KRAB"/>
    <property type="match status" value="1"/>
</dbReference>
<feature type="region of interest" description="Disordered" evidence="1">
    <location>
        <begin position="51"/>
        <end position="70"/>
    </location>
</feature>
<dbReference type="GO" id="GO:0006355">
    <property type="term" value="P:regulation of DNA-templated transcription"/>
    <property type="evidence" value="ECO:0007669"/>
    <property type="project" value="InterPro"/>
</dbReference>
<evidence type="ECO:0000313" key="3">
    <source>
        <dbReference type="EMBL" id="KAB1255393.1"/>
    </source>
</evidence>
<name>A0A5N4C915_CAMDR</name>
<evidence type="ECO:0000259" key="2">
    <source>
        <dbReference type="PROSITE" id="PS50805"/>
    </source>
</evidence>
<gene>
    <name evidence="3" type="ORF">Cadr_000027799</name>
</gene>
<dbReference type="Pfam" id="PF01352">
    <property type="entry name" value="KRAB"/>
    <property type="match status" value="1"/>
</dbReference>
<dbReference type="Gene3D" id="6.10.140.140">
    <property type="match status" value="1"/>
</dbReference>
<evidence type="ECO:0000256" key="1">
    <source>
        <dbReference type="SAM" id="MobiDB-lite"/>
    </source>
</evidence>
<keyword evidence="4" id="KW-1185">Reference proteome</keyword>
<dbReference type="Proteomes" id="UP000299084">
    <property type="component" value="Unassembled WGS sequence"/>
</dbReference>
<protein>
    <submittedName>
        <fullName evidence="3">Zinc finger protein 268</fullName>
    </submittedName>
</protein>
<accession>A0A5N4C915</accession>
<comment type="caution">
    <text evidence="3">The sequence shown here is derived from an EMBL/GenBank/DDBJ whole genome shotgun (WGS) entry which is preliminary data.</text>
</comment>
<sequence length="88" mass="9720">MAAADPSSEHLYRSVMLENYNNLASLGHQHTNPSAIFQLEQEELWMKQIPSQGHAGGEQDTECFSSVPRPGLSSDVTLPSGLYLLSRF</sequence>
<feature type="domain" description="KRAB" evidence="2">
    <location>
        <begin position="1"/>
        <end position="57"/>
    </location>
</feature>
<dbReference type="AlphaFoldDB" id="A0A5N4C915"/>
<dbReference type="InterPro" id="IPR036051">
    <property type="entry name" value="KRAB_dom_sf"/>
</dbReference>
<dbReference type="SMART" id="SM00349">
    <property type="entry name" value="KRAB"/>
    <property type="match status" value="1"/>
</dbReference>
<proteinExistence type="predicted"/>
<dbReference type="SUPFAM" id="SSF109640">
    <property type="entry name" value="KRAB domain (Kruppel-associated box)"/>
    <property type="match status" value="1"/>
</dbReference>
<dbReference type="InterPro" id="IPR001909">
    <property type="entry name" value="KRAB"/>
</dbReference>
<dbReference type="EMBL" id="JWIN03000032">
    <property type="protein sequence ID" value="KAB1255393.1"/>
    <property type="molecule type" value="Genomic_DNA"/>
</dbReference>
<organism evidence="3 4">
    <name type="scientific">Camelus dromedarius</name>
    <name type="common">Dromedary</name>
    <name type="synonym">Arabian camel</name>
    <dbReference type="NCBI Taxonomy" id="9838"/>
    <lineage>
        <taxon>Eukaryota</taxon>
        <taxon>Metazoa</taxon>
        <taxon>Chordata</taxon>
        <taxon>Craniata</taxon>
        <taxon>Vertebrata</taxon>
        <taxon>Euteleostomi</taxon>
        <taxon>Mammalia</taxon>
        <taxon>Eutheria</taxon>
        <taxon>Laurasiatheria</taxon>
        <taxon>Artiodactyla</taxon>
        <taxon>Tylopoda</taxon>
        <taxon>Camelidae</taxon>
        <taxon>Camelus</taxon>
    </lineage>
</organism>
<reference evidence="3 4" key="1">
    <citation type="journal article" date="2019" name="Mol. Ecol. Resour.">
        <title>Improving Illumina assemblies with Hi-C and long reads: an example with the North African dromedary.</title>
        <authorList>
            <person name="Elbers J.P."/>
            <person name="Rogers M.F."/>
            <person name="Perelman P.L."/>
            <person name="Proskuryakova A.A."/>
            <person name="Serdyukova N.A."/>
            <person name="Johnson W.E."/>
            <person name="Horin P."/>
            <person name="Corander J."/>
            <person name="Murphy D."/>
            <person name="Burger P.A."/>
        </authorList>
    </citation>
    <scope>NUCLEOTIDE SEQUENCE [LARGE SCALE GENOMIC DNA]</scope>
    <source>
        <strain evidence="3">Drom800</strain>
        <tissue evidence="3">Blood</tissue>
    </source>
</reference>
<evidence type="ECO:0000313" key="4">
    <source>
        <dbReference type="Proteomes" id="UP000299084"/>
    </source>
</evidence>